<evidence type="ECO:0000256" key="3">
    <source>
        <dbReference type="ARBA" id="ARBA00070941"/>
    </source>
</evidence>
<sequence length="1034" mass="112946">MATIKQIDGRTVHQIQSGQVIVDLTSVVKELVENSVDAGSSNIDVRFKNQGLDLIEVQDNGAGISPANYASVALKHHTSKLSSYADIGSLETFGFRGEALASLCALSTMTVTTCLQQDAPKGSKLTFETSGKLKGVSVVAAQRGTTVSVEKLFHNLPVRRRELERNIKREWHKVISLLNQYACILTDTKFTVSQQPTKGKRIVLFSTKGNPTTRDNIINIFGAKTMSALVPLDLSLEMQPSNLNRALHPPVDPDSISKEVRIVGHVSRPTHGDGRQTPDRQMFFINGRPCGLPQFAKTFNEVYKSYNSAQSPFIFADIRLDTHMYDVNVSPDKRTILLHDQNQLLDTIRTSLVDLFDSHDYAVPASQLKRLTSGPSGSDSPPSTSATKSLRRRATESPSNLPSRHPSTDNASEQGATSSDATVCRRERLSDLAPRTSLGAGQTDNLLDRWVKRRDTYEEADEIAASEDASVTRSDEDGSRDSSPPGAPEDEPRRSKSRAPHSILAKVPGGNPPVATPSSQGSEEVEIPIPSVQTMRGVKRAGDPLAQRSPVKRTPEPAKVTIGKPRSVSGPTGYRPGRPVHMDEDDEDDGVDQDDIESIDDHEEDEDEEDISNASDEEQPSFGAALSQRFAAGGRSLGPLSPTRASRAKSMPSHKDASRETDTHYGILPRSDESESEQRSDSVNSQESDRENSPGPNSEASEQDDADGSAAGNSQPATPHISEAAVAKPRVQNLEGSSRGKYATLHLAQDLSIDEDVVKSKMSSWLENAPARSDAGSSHLQAEDITAADAESKLSLIISKSDFARMRVAGQFNLGFIIAVRPGGENADKDSSHAPENDELFIIDQHASDEKYNFERLQATTVVQSQRLVHPKRLELTALEEEIVMQSTAAIEANGFKIEVNTDGEWPVGSRCLLTALPLSRETTFSIADLEELISLLGDESSESKHIPRPSKVRKMFAMRACRSSIMIGKALTQSQMYSLVGHMGELDKPWNCPHGRPTVRHLCRMQTWDEKGWAEDLDSASAALWMDFAKKQT</sequence>
<evidence type="ECO:0000256" key="2">
    <source>
        <dbReference type="ARBA" id="ARBA00022763"/>
    </source>
</evidence>
<dbReference type="SMART" id="SM01340">
    <property type="entry name" value="DNA_mis_repair"/>
    <property type="match status" value="1"/>
</dbReference>
<dbReference type="InterPro" id="IPR002099">
    <property type="entry name" value="MutL/Mlh/PMS"/>
</dbReference>
<dbReference type="GO" id="GO:0140664">
    <property type="term" value="F:ATP-dependent DNA damage sensor activity"/>
    <property type="evidence" value="ECO:0007669"/>
    <property type="project" value="InterPro"/>
</dbReference>
<dbReference type="GO" id="GO:0030983">
    <property type="term" value="F:mismatched DNA binding"/>
    <property type="evidence" value="ECO:0007669"/>
    <property type="project" value="InterPro"/>
</dbReference>
<evidence type="ECO:0000259" key="6">
    <source>
        <dbReference type="SMART" id="SM01340"/>
    </source>
</evidence>
<feature type="compositionally biased region" description="Basic and acidic residues" evidence="4">
    <location>
        <begin position="653"/>
        <end position="663"/>
    </location>
</feature>
<dbReference type="GO" id="GO:0032389">
    <property type="term" value="C:MutLalpha complex"/>
    <property type="evidence" value="ECO:0007669"/>
    <property type="project" value="TreeGrafter"/>
</dbReference>
<keyword evidence="7" id="KW-0378">Hydrolase</keyword>
<feature type="compositionally biased region" description="Polar residues" evidence="4">
    <location>
        <begin position="408"/>
        <end position="421"/>
    </location>
</feature>
<reference evidence="8" key="1">
    <citation type="journal article" date="2014" name="Genome Announc.">
        <title>Genome sequence and annotation of Acremonium chrysogenum, producer of the beta-lactam antibiotic cephalosporin C.</title>
        <authorList>
            <person name="Terfehr D."/>
            <person name="Dahlmann T.A."/>
            <person name="Specht T."/>
            <person name="Zadra I."/>
            <person name="Kuernsteiner H."/>
            <person name="Kueck U."/>
        </authorList>
    </citation>
    <scope>NUCLEOTIDE SEQUENCE [LARGE SCALE GENOMIC DNA]</scope>
    <source>
        <strain evidence="8">ATCC 11550 / CBS 779.69 / DSM 880 / IAM 14645 / JCM 23072 / IMI 49137</strain>
    </source>
</reference>
<keyword evidence="2" id="KW-0227">DNA damage</keyword>
<dbReference type="Proteomes" id="UP000029964">
    <property type="component" value="Unassembled WGS sequence"/>
</dbReference>
<protein>
    <recommendedName>
        <fullName evidence="3">DNA mismatch repair protein PMS1</fullName>
    </recommendedName>
</protein>
<dbReference type="FunFam" id="3.30.1370.100:FF:000001">
    <property type="entry name" value="Mismatch repair endonuclease pms1, putative"/>
    <property type="match status" value="1"/>
</dbReference>
<dbReference type="Pfam" id="PF13589">
    <property type="entry name" value="HATPase_c_3"/>
    <property type="match status" value="1"/>
</dbReference>
<dbReference type="SUPFAM" id="SSF118116">
    <property type="entry name" value="DNA mismatch repair protein MutL"/>
    <property type="match status" value="1"/>
</dbReference>
<dbReference type="InterPro" id="IPR037198">
    <property type="entry name" value="MutL_C_sf"/>
</dbReference>
<dbReference type="CDD" id="cd03484">
    <property type="entry name" value="MutL_Trans_hPMS_2_like"/>
    <property type="match status" value="1"/>
</dbReference>
<dbReference type="GO" id="GO:0004519">
    <property type="term" value="F:endonuclease activity"/>
    <property type="evidence" value="ECO:0007669"/>
    <property type="project" value="UniProtKB-KW"/>
</dbReference>
<dbReference type="Gene3D" id="3.30.565.10">
    <property type="entry name" value="Histidine kinase-like ATPase, C-terminal domain"/>
    <property type="match status" value="1"/>
</dbReference>
<dbReference type="FunFam" id="3.30.230.10:FF:000120">
    <property type="entry name" value="Mismatch repair endonuclease PMS2"/>
    <property type="match status" value="1"/>
</dbReference>
<dbReference type="CDD" id="cd16926">
    <property type="entry name" value="HATPase_MutL-MLH-PMS-like"/>
    <property type="match status" value="1"/>
</dbReference>
<evidence type="ECO:0000313" key="8">
    <source>
        <dbReference type="Proteomes" id="UP000029964"/>
    </source>
</evidence>
<accession>A0A086SWB8</accession>
<name>A0A086SWB8_HAPC1</name>
<keyword evidence="8" id="KW-1185">Reference proteome</keyword>
<evidence type="ECO:0000256" key="1">
    <source>
        <dbReference type="ARBA" id="ARBA00006082"/>
    </source>
</evidence>
<dbReference type="PROSITE" id="PS00058">
    <property type="entry name" value="DNA_MISMATCH_REPAIR_1"/>
    <property type="match status" value="1"/>
</dbReference>
<dbReference type="SMART" id="SM00853">
    <property type="entry name" value="MutL_C"/>
    <property type="match status" value="1"/>
</dbReference>
<dbReference type="Pfam" id="PF01119">
    <property type="entry name" value="DNA_mis_repair"/>
    <property type="match status" value="1"/>
</dbReference>
<comment type="similarity">
    <text evidence="1">Belongs to the DNA mismatch repair MutL/HexB family.</text>
</comment>
<dbReference type="AlphaFoldDB" id="A0A086SWB8"/>
<dbReference type="Pfam" id="PF08676">
    <property type="entry name" value="MutL_C"/>
    <property type="match status" value="1"/>
</dbReference>
<dbReference type="GO" id="GO:0005524">
    <property type="term" value="F:ATP binding"/>
    <property type="evidence" value="ECO:0007669"/>
    <property type="project" value="InterPro"/>
</dbReference>
<dbReference type="FunFam" id="3.30.565.10:FF:000014">
    <property type="entry name" value="Mismatch repair endonuclease pms1, putative"/>
    <property type="match status" value="1"/>
</dbReference>
<dbReference type="InterPro" id="IPR036890">
    <property type="entry name" value="HATPase_C_sf"/>
</dbReference>
<dbReference type="InterPro" id="IPR020568">
    <property type="entry name" value="Ribosomal_Su5_D2-typ_SF"/>
</dbReference>
<dbReference type="EMBL" id="JPKY01000130">
    <property type="protein sequence ID" value="KFH41400.1"/>
    <property type="molecule type" value="Genomic_DNA"/>
</dbReference>
<evidence type="ECO:0000256" key="4">
    <source>
        <dbReference type="SAM" id="MobiDB-lite"/>
    </source>
</evidence>
<proteinExistence type="inferred from homology"/>
<dbReference type="InterPro" id="IPR014762">
    <property type="entry name" value="DNA_mismatch_repair_CS"/>
</dbReference>
<dbReference type="Gene3D" id="3.30.230.10">
    <property type="match status" value="1"/>
</dbReference>
<feature type="compositionally biased region" description="Acidic residues" evidence="4">
    <location>
        <begin position="583"/>
        <end position="619"/>
    </location>
</feature>
<dbReference type="SUPFAM" id="SSF54211">
    <property type="entry name" value="Ribosomal protein S5 domain 2-like"/>
    <property type="match status" value="1"/>
</dbReference>
<evidence type="ECO:0000259" key="5">
    <source>
        <dbReference type="SMART" id="SM00853"/>
    </source>
</evidence>
<dbReference type="InterPro" id="IPR042120">
    <property type="entry name" value="MutL_C_dimsub"/>
</dbReference>
<dbReference type="HOGENOM" id="CLU_004131_0_0_1"/>
<feature type="region of interest" description="Disordered" evidence="4">
    <location>
        <begin position="461"/>
        <end position="718"/>
    </location>
</feature>
<dbReference type="PANTHER" id="PTHR10073:SF52">
    <property type="entry name" value="MISMATCH REPAIR ENDONUCLEASE PMS2"/>
    <property type="match status" value="1"/>
</dbReference>
<dbReference type="InterPro" id="IPR014721">
    <property type="entry name" value="Ribsml_uS5_D2-typ_fold_subgr"/>
</dbReference>
<dbReference type="InterPro" id="IPR013507">
    <property type="entry name" value="DNA_mismatch_S5_2-like"/>
</dbReference>
<feature type="compositionally biased region" description="Basic and acidic residues" evidence="4">
    <location>
        <begin position="670"/>
        <end position="680"/>
    </location>
</feature>
<dbReference type="Gene3D" id="3.30.1370.100">
    <property type="entry name" value="MutL, C-terminal domain, regulatory subdomain"/>
    <property type="match status" value="1"/>
</dbReference>
<organism evidence="7 8">
    <name type="scientific">Hapsidospora chrysogenum (strain ATCC 11550 / CBS 779.69 / DSM 880 / IAM 14645 / JCM 23072 / IMI 49137)</name>
    <name type="common">Acremonium chrysogenum</name>
    <dbReference type="NCBI Taxonomy" id="857340"/>
    <lineage>
        <taxon>Eukaryota</taxon>
        <taxon>Fungi</taxon>
        <taxon>Dikarya</taxon>
        <taxon>Ascomycota</taxon>
        <taxon>Pezizomycotina</taxon>
        <taxon>Sordariomycetes</taxon>
        <taxon>Hypocreomycetidae</taxon>
        <taxon>Hypocreales</taxon>
        <taxon>Bionectriaceae</taxon>
        <taxon>Hapsidospora</taxon>
    </lineage>
</organism>
<keyword evidence="7" id="KW-0255">Endonuclease</keyword>
<keyword evidence="7" id="KW-0540">Nuclease</keyword>
<dbReference type="InterPro" id="IPR038973">
    <property type="entry name" value="MutL/Mlh/Pms-like"/>
</dbReference>
<dbReference type="SUPFAM" id="SSF55874">
    <property type="entry name" value="ATPase domain of HSP90 chaperone/DNA topoisomerase II/histidine kinase"/>
    <property type="match status" value="1"/>
</dbReference>
<comment type="caution">
    <text evidence="7">The sequence shown here is derived from an EMBL/GenBank/DDBJ whole genome shotgun (WGS) entry which is preliminary data.</text>
</comment>
<dbReference type="OrthoDB" id="10263226at2759"/>
<dbReference type="Gene3D" id="3.30.1540.20">
    <property type="entry name" value="MutL, C-terminal domain, dimerisation subdomain"/>
    <property type="match status" value="1"/>
</dbReference>
<gene>
    <name evidence="7" type="ORF">ACRE_078800</name>
</gene>
<dbReference type="PANTHER" id="PTHR10073">
    <property type="entry name" value="DNA MISMATCH REPAIR PROTEIN MLH, PMS, MUTL"/>
    <property type="match status" value="1"/>
</dbReference>
<dbReference type="GO" id="GO:0016887">
    <property type="term" value="F:ATP hydrolysis activity"/>
    <property type="evidence" value="ECO:0007669"/>
    <property type="project" value="InterPro"/>
</dbReference>
<feature type="compositionally biased region" description="Low complexity" evidence="4">
    <location>
        <begin position="372"/>
        <end position="385"/>
    </location>
</feature>
<evidence type="ECO:0000313" key="7">
    <source>
        <dbReference type="EMBL" id="KFH41400.1"/>
    </source>
</evidence>
<feature type="region of interest" description="Disordered" evidence="4">
    <location>
        <begin position="367"/>
        <end position="424"/>
    </location>
</feature>
<dbReference type="NCBIfam" id="TIGR00585">
    <property type="entry name" value="mutl"/>
    <property type="match status" value="1"/>
</dbReference>
<dbReference type="InterPro" id="IPR042121">
    <property type="entry name" value="MutL_C_regsub"/>
</dbReference>
<feature type="domain" description="DNA mismatch repair protein S5" evidence="6">
    <location>
        <begin position="217"/>
        <end position="357"/>
    </location>
</feature>
<dbReference type="GO" id="GO:0000710">
    <property type="term" value="P:meiotic mismatch repair"/>
    <property type="evidence" value="ECO:0007669"/>
    <property type="project" value="UniProtKB-ARBA"/>
</dbReference>
<dbReference type="InterPro" id="IPR014790">
    <property type="entry name" value="MutL_C"/>
</dbReference>
<feature type="domain" description="MutL C-terminal dimerisation" evidence="5">
    <location>
        <begin position="808"/>
        <end position="972"/>
    </location>
</feature>
<dbReference type="STRING" id="857340.A0A086SWB8"/>